<sequence length="340" mass="37631">MDVKQSSCGAAVAAELPWKTRLVVHLGSFALDASRLSHRILRFVRILEPKSPPSSKPINGVSSSDITVDPSSNLWFRLYLPSSSSSSSSSSSTTTLLPLLIYFHGGGFLSSAANSKTYDLFCRNLAAHLQVTVASVNYRLAPNHRYPSQYDDGFATLKFIDAHNYAVLPSNIDLNRCFLAGDSSGGNIAHHVAVRYGRHEFEKLNIIGLVEIQPFFGGEERSESELRLSRAPFLNVKRTDWMWRLFLPIGSDRNHEAVSGGDVSAAVKFPATLVVIGGGDPLQDWQRRYVEGLKKSGKEVKLIEYPNAIHGFYIFPELPQLWYLIAEVGDFIQSQSARNA</sequence>
<name>A0A7J7H2B1_CAMSI</name>
<feature type="domain" description="Alpha/beta hydrolase fold-3" evidence="2">
    <location>
        <begin position="100"/>
        <end position="313"/>
    </location>
</feature>
<organism evidence="3 4">
    <name type="scientific">Camellia sinensis</name>
    <name type="common">Tea plant</name>
    <name type="synonym">Thea sinensis</name>
    <dbReference type="NCBI Taxonomy" id="4442"/>
    <lineage>
        <taxon>Eukaryota</taxon>
        <taxon>Viridiplantae</taxon>
        <taxon>Streptophyta</taxon>
        <taxon>Embryophyta</taxon>
        <taxon>Tracheophyta</taxon>
        <taxon>Spermatophyta</taxon>
        <taxon>Magnoliopsida</taxon>
        <taxon>eudicotyledons</taxon>
        <taxon>Gunneridae</taxon>
        <taxon>Pentapetalae</taxon>
        <taxon>asterids</taxon>
        <taxon>Ericales</taxon>
        <taxon>Theaceae</taxon>
        <taxon>Camellia</taxon>
    </lineage>
</organism>
<comment type="caution">
    <text evidence="3">The sequence shown here is derived from an EMBL/GenBank/DDBJ whole genome shotgun (WGS) entry which is preliminary data.</text>
</comment>
<dbReference type="Proteomes" id="UP000593564">
    <property type="component" value="Unassembled WGS sequence"/>
</dbReference>
<comment type="similarity">
    <text evidence="1">Belongs to the 'GDXG' lipolytic enzyme family.</text>
</comment>
<accession>A0A7J7H2B1</accession>
<dbReference type="PANTHER" id="PTHR23024">
    <property type="entry name" value="ARYLACETAMIDE DEACETYLASE"/>
    <property type="match status" value="1"/>
</dbReference>
<reference evidence="3 4" key="2">
    <citation type="submission" date="2020-07" db="EMBL/GenBank/DDBJ databases">
        <title>Genome assembly of wild tea tree DASZ reveals pedigree and selection history of tea varieties.</title>
        <authorList>
            <person name="Zhang W."/>
        </authorList>
    </citation>
    <scope>NUCLEOTIDE SEQUENCE [LARGE SCALE GENOMIC DNA]</scope>
    <source>
        <strain evidence="4">cv. G240</strain>
        <tissue evidence="3">Leaf</tissue>
    </source>
</reference>
<dbReference type="InterPro" id="IPR029058">
    <property type="entry name" value="AB_hydrolase_fold"/>
</dbReference>
<dbReference type="GO" id="GO:0016787">
    <property type="term" value="F:hydrolase activity"/>
    <property type="evidence" value="ECO:0007669"/>
    <property type="project" value="InterPro"/>
</dbReference>
<dbReference type="PANTHER" id="PTHR23024:SF24">
    <property type="entry name" value="ALPHA_BETA HYDROLASE FOLD-3 DOMAIN-CONTAINING PROTEIN"/>
    <property type="match status" value="1"/>
</dbReference>
<gene>
    <name evidence="3" type="ORF">HYC85_017327</name>
</gene>
<dbReference type="Pfam" id="PF07859">
    <property type="entry name" value="Abhydrolase_3"/>
    <property type="match status" value="1"/>
</dbReference>
<reference evidence="4" key="1">
    <citation type="journal article" date="2020" name="Nat. Commun.">
        <title>Genome assembly of wild tea tree DASZ reveals pedigree and selection history of tea varieties.</title>
        <authorList>
            <person name="Zhang W."/>
            <person name="Zhang Y."/>
            <person name="Qiu H."/>
            <person name="Guo Y."/>
            <person name="Wan H."/>
            <person name="Zhang X."/>
            <person name="Scossa F."/>
            <person name="Alseekh S."/>
            <person name="Zhang Q."/>
            <person name="Wang P."/>
            <person name="Xu L."/>
            <person name="Schmidt M.H."/>
            <person name="Jia X."/>
            <person name="Li D."/>
            <person name="Zhu A."/>
            <person name="Guo F."/>
            <person name="Chen W."/>
            <person name="Ni D."/>
            <person name="Usadel B."/>
            <person name="Fernie A.R."/>
            <person name="Wen W."/>
        </authorList>
    </citation>
    <scope>NUCLEOTIDE SEQUENCE [LARGE SCALE GENOMIC DNA]</scope>
    <source>
        <strain evidence="4">cv. G240</strain>
    </source>
</reference>
<dbReference type="InterPro" id="IPR050466">
    <property type="entry name" value="Carboxylest/Gibb_receptor"/>
</dbReference>
<dbReference type="SUPFAM" id="SSF53474">
    <property type="entry name" value="alpha/beta-Hydrolases"/>
    <property type="match status" value="1"/>
</dbReference>
<keyword evidence="4" id="KW-1185">Reference proteome</keyword>
<evidence type="ECO:0000313" key="4">
    <source>
        <dbReference type="Proteomes" id="UP000593564"/>
    </source>
</evidence>
<protein>
    <recommendedName>
        <fullName evidence="2">Alpha/beta hydrolase fold-3 domain-containing protein</fullName>
    </recommendedName>
</protein>
<dbReference type="EMBL" id="JACBKZ010000007">
    <property type="protein sequence ID" value="KAF5947099.1"/>
    <property type="molecule type" value="Genomic_DNA"/>
</dbReference>
<dbReference type="Gene3D" id="3.40.50.1820">
    <property type="entry name" value="alpha/beta hydrolase"/>
    <property type="match status" value="1"/>
</dbReference>
<dbReference type="AlphaFoldDB" id="A0A7J7H2B1"/>
<evidence type="ECO:0000259" key="2">
    <source>
        <dbReference type="Pfam" id="PF07859"/>
    </source>
</evidence>
<dbReference type="InterPro" id="IPR013094">
    <property type="entry name" value="AB_hydrolase_3"/>
</dbReference>
<evidence type="ECO:0000256" key="1">
    <source>
        <dbReference type="ARBA" id="ARBA00010515"/>
    </source>
</evidence>
<proteinExistence type="inferred from homology"/>
<evidence type="ECO:0000313" key="3">
    <source>
        <dbReference type="EMBL" id="KAF5947099.1"/>
    </source>
</evidence>